<dbReference type="InterPro" id="IPR018062">
    <property type="entry name" value="HTH_AraC-typ_CS"/>
</dbReference>
<dbReference type="InterPro" id="IPR014710">
    <property type="entry name" value="RmlC-like_jellyroll"/>
</dbReference>
<dbReference type="InterPro" id="IPR037923">
    <property type="entry name" value="HTH-like"/>
</dbReference>
<keyword evidence="1" id="KW-0805">Transcription regulation</keyword>
<dbReference type="Gene3D" id="1.10.10.60">
    <property type="entry name" value="Homeodomain-like"/>
    <property type="match status" value="2"/>
</dbReference>
<dbReference type="PANTHER" id="PTHR43280">
    <property type="entry name" value="ARAC-FAMILY TRANSCRIPTIONAL REGULATOR"/>
    <property type="match status" value="1"/>
</dbReference>
<dbReference type="SUPFAM" id="SSF51215">
    <property type="entry name" value="Regulatory protein AraC"/>
    <property type="match status" value="1"/>
</dbReference>
<dbReference type="PROSITE" id="PS01124">
    <property type="entry name" value="HTH_ARAC_FAMILY_2"/>
    <property type="match status" value="1"/>
</dbReference>
<proteinExistence type="predicted"/>
<dbReference type="PROSITE" id="PS00041">
    <property type="entry name" value="HTH_ARAC_FAMILY_1"/>
    <property type="match status" value="1"/>
</dbReference>
<name>A0ABU3SYP7_9ALTE</name>
<protein>
    <submittedName>
        <fullName evidence="6">AraC family transcriptional regulator</fullName>
    </submittedName>
</protein>
<keyword evidence="2" id="KW-0238">DNA-binding</keyword>
<dbReference type="InterPro" id="IPR020449">
    <property type="entry name" value="Tscrpt_reg_AraC-type_HTH"/>
</dbReference>
<dbReference type="RefSeq" id="WP_316026680.1">
    <property type="nucleotide sequence ID" value="NZ_JAWDIO010000002.1"/>
</dbReference>
<dbReference type="PANTHER" id="PTHR43280:SF28">
    <property type="entry name" value="HTH-TYPE TRANSCRIPTIONAL ACTIVATOR RHAS"/>
    <property type="match status" value="1"/>
</dbReference>
<dbReference type="InterPro" id="IPR009057">
    <property type="entry name" value="Homeodomain-like_sf"/>
</dbReference>
<dbReference type="Pfam" id="PF12833">
    <property type="entry name" value="HTH_18"/>
    <property type="match status" value="1"/>
</dbReference>
<dbReference type="Gene3D" id="2.60.120.10">
    <property type="entry name" value="Jelly Rolls"/>
    <property type="match status" value="1"/>
</dbReference>
<keyword evidence="3" id="KW-0010">Activator</keyword>
<dbReference type="PRINTS" id="PR00032">
    <property type="entry name" value="HTHARAC"/>
</dbReference>
<dbReference type="EMBL" id="JAWDIO010000002">
    <property type="protein sequence ID" value="MDU0355126.1"/>
    <property type="molecule type" value="Genomic_DNA"/>
</dbReference>
<keyword evidence="7" id="KW-1185">Reference proteome</keyword>
<dbReference type="SUPFAM" id="SSF46689">
    <property type="entry name" value="Homeodomain-like"/>
    <property type="match status" value="2"/>
</dbReference>
<dbReference type="Proteomes" id="UP001247805">
    <property type="component" value="Unassembled WGS sequence"/>
</dbReference>
<evidence type="ECO:0000256" key="4">
    <source>
        <dbReference type="ARBA" id="ARBA00023163"/>
    </source>
</evidence>
<gene>
    <name evidence="6" type="ORF">RS130_15545</name>
</gene>
<evidence type="ECO:0000256" key="2">
    <source>
        <dbReference type="ARBA" id="ARBA00023125"/>
    </source>
</evidence>
<feature type="domain" description="HTH araC/xylS-type" evidence="5">
    <location>
        <begin position="204"/>
        <end position="302"/>
    </location>
</feature>
<sequence>MKFDYVLCIIDFYPLSDYKIMNPDKYETGSGGFVWENLMPDEVFSHTQFHVYAAFSMQMGEEWAGSEFINHYNRLYYVRSGEGVLQFKDKKITLKAGHMYLIPAYQLVSHYCIGKIDFTWVHFQARIDAGLDLFMLYGEALSLDCNLLPHIENDFLALVELCKSDSPRSTFSRTKLLLSLLDPAMEAFEKSNEGLHSFRHQSLLPALTMINENVVNAPDVKEMAEAANFTPEHFSRKFKAAFNISPKRYILQKRIALAKQKLLLANVNVEQIAEQCGFCDIFYFSRVFKQEIGLSPSAFRKEYLLANK</sequence>
<comment type="caution">
    <text evidence="6">The sequence shown here is derived from an EMBL/GenBank/DDBJ whole genome shotgun (WGS) entry which is preliminary data.</text>
</comment>
<dbReference type="Pfam" id="PF02311">
    <property type="entry name" value="AraC_binding"/>
    <property type="match status" value="1"/>
</dbReference>
<evidence type="ECO:0000259" key="5">
    <source>
        <dbReference type="PROSITE" id="PS01124"/>
    </source>
</evidence>
<evidence type="ECO:0000313" key="6">
    <source>
        <dbReference type="EMBL" id="MDU0355126.1"/>
    </source>
</evidence>
<evidence type="ECO:0000256" key="1">
    <source>
        <dbReference type="ARBA" id="ARBA00023015"/>
    </source>
</evidence>
<evidence type="ECO:0000256" key="3">
    <source>
        <dbReference type="ARBA" id="ARBA00023159"/>
    </source>
</evidence>
<evidence type="ECO:0000313" key="7">
    <source>
        <dbReference type="Proteomes" id="UP001247805"/>
    </source>
</evidence>
<accession>A0ABU3SYP7</accession>
<keyword evidence="4" id="KW-0804">Transcription</keyword>
<reference evidence="6 7" key="1">
    <citation type="submission" date="2023-10" db="EMBL/GenBank/DDBJ databases">
        <title>Glaciecola aquimarina strain GGW-M5 nov., isolated from a coastal seawater.</title>
        <authorList>
            <person name="Bayburt H."/>
            <person name="Kim J.M."/>
            <person name="Choi B.J."/>
            <person name="Jeon C.O."/>
        </authorList>
    </citation>
    <scope>NUCLEOTIDE SEQUENCE [LARGE SCALE GENOMIC DNA]</scope>
    <source>
        <strain evidence="6 7">KCTC 32108</strain>
    </source>
</reference>
<dbReference type="InterPro" id="IPR018060">
    <property type="entry name" value="HTH_AraC"/>
</dbReference>
<dbReference type="InterPro" id="IPR003313">
    <property type="entry name" value="AraC-bd"/>
</dbReference>
<dbReference type="SMART" id="SM00342">
    <property type="entry name" value="HTH_ARAC"/>
    <property type="match status" value="1"/>
</dbReference>
<organism evidence="6 7">
    <name type="scientific">Paraglaciecola aquimarina</name>
    <dbReference type="NCBI Taxonomy" id="1235557"/>
    <lineage>
        <taxon>Bacteria</taxon>
        <taxon>Pseudomonadati</taxon>
        <taxon>Pseudomonadota</taxon>
        <taxon>Gammaproteobacteria</taxon>
        <taxon>Alteromonadales</taxon>
        <taxon>Alteromonadaceae</taxon>
        <taxon>Paraglaciecola</taxon>
    </lineage>
</organism>